<dbReference type="InterPro" id="IPR014262">
    <property type="entry name" value="HAF_rpt"/>
</dbReference>
<proteinExistence type="predicted"/>
<dbReference type="AlphaFoldDB" id="A0A7C4KJD9"/>
<sequence>MQMMQKGFVQIRSFIGLILWGLLSYALAQTPAFYGAGDLPGGNPTSNLFAVSANGRVAVGWSSSANGTEACYWTRETGLVPLGDLPGGTFTSIAWGVSFDGAVIVGQGRSASGTEAFLWRRDTNTMTGLGDLPGGNFQSFALGCSANGAVVVGWSASSNGSEAFRWTPSDGMGGLGDLEGGSFASYAQNVSANGLVIVGRSASSNGDNEAFRWENGTFQPLGSLGGFPFLSYAYGVNAMCIDTVLEAKKRKMITIGITSRSFADSLPKNHPSRHPSGKNLYEEVDYFLNCHLPYGDAVVEVQRCPQKTGPTSTFCNVFTINLLMIETVKTLLEMGVEPPLWRSANLPGGDEANRFLEEKYIPRIKHLG</sequence>
<comment type="caution">
    <text evidence="1">The sequence shown here is derived from an EMBL/GenBank/DDBJ whole genome shotgun (WGS) entry which is preliminary data.</text>
</comment>
<dbReference type="EMBL" id="DSYK01000733">
    <property type="protein sequence ID" value="HGS23072.1"/>
    <property type="molecule type" value="Genomic_DNA"/>
</dbReference>
<accession>A0A7C4KJD9</accession>
<protein>
    <submittedName>
        <fullName evidence="1">Uncharacterized protein</fullName>
    </submittedName>
</protein>
<evidence type="ECO:0000313" key="1">
    <source>
        <dbReference type="EMBL" id="HGS23072.1"/>
    </source>
</evidence>
<dbReference type="NCBIfam" id="TIGR02913">
    <property type="entry name" value="HAF_rpt"/>
    <property type="match status" value="2"/>
</dbReference>
<gene>
    <name evidence="1" type="ORF">ENT37_14555</name>
</gene>
<organism evidence="1">
    <name type="scientific">Anaerolinea thermolimosa</name>
    <dbReference type="NCBI Taxonomy" id="229919"/>
    <lineage>
        <taxon>Bacteria</taxon>
        <taxon>Bacillati</taxon>
        <taxon>Chloroflexota</taxon>
        <taxon>Anaerolineae</taxon>
        <taxon>Anaerolineales</taxon>
        <taxon>Anaerolineaceae</taxon>
        <taxon>Anaerolinea</taxon>
    </lineage>
</organism>
<name>A0A7C4KJD9_9CHLR</name>
<reference evidence="1" key="1">
    <citation type="journal article" date="2020" name="mSystems">
        <title>Genome- and Community-Level Interaction Insights into Carbon Utilization and Element Cycling Functions of Hydrothermarchaeota in Hydrothermal Sediment.</title>
        <authorList>
            <person name="Zhou Z."/>
            <person name="Liu Y."/>
            <person name="Xu W."/>
            <person name="Pan J."/>
            <person name="Luo Z.H."/>
            <person name="Li M."/>
        </authorList>
    </citation>
    <scope>NUCLEOTIDE SEQUENCE [LARGE SCALE GENOMIC DNA]</scope>
    <source>
        <strain evidence="1">SpSt-573</strain>
    </source>
</reference>
<dbReference type="Gene3D" id="3.40.50.10490">
    <property type="entry name" value="Glucose-6-phosphate isomerase like protein, domain 1"/>
    <property type="match status" value="1"/>
</dbReference>